<sequence length="137" mass="15263">MQTWLLGACGLASPGPGTEITRPRKLRLRKRAVRGCGKGTGLRLRRAETHPALTRGRQTEKEAPTPGNSEALRPFAGCRATLHAFANPCGQMDISLLLNFHQLHFNNMLGLPGLSQNLIFKFLRESNWPIQPWPEKL</sequence>
<feature type="region of interest" description="Disordered" evidence="1">
    <location>
        <begin position="37"/>
        <end position="70"/>
    </location>
</feature>
<keyword evidence="2" id="KW-1185">Reference proteome</keyword>
<dbReference type="AlphaFoldDB" id="A0A9W2UG67"/>
<evidence type="ECO:0000313" key="2">
    <source>
        <dbReference type="Proteomes" id="UP001165780"/>
    </source>
</evidence>
<proteinExistence type="predicted"/>
<gene>
    <name evidence="3" type="primary">LOC128773014</name>
</gene>
<reference evidence="3" key="1">
    <citation type="submission" date="2025-08" db="UniProtKB">
        <authorList>
            <consortium name="RefSeq"/>
        </authorList>
    </citation>
    <scope>IDENTIFICATION</scope>
    <source>
        <tissue evidence="3">Whole blood</tissue>
    </source>
</reference>
<evidence type="ECO:0000313" key="3">
    <source>
        <dbReference type="RefSeq" id="XP_053745408.1"/>
    </source>
</evidence>
<organism evidence="2 3">
    <name type="scientific">Panthera pardus</name>
    <name type="common">Leopard</name>
    <name type="synonym">Felis pardus</name>
    <dbReference type="NCBI Taxonomy" id="9691"/>
    <lineage>
        <taxon>Eukaryota</taxon>
        <taxon>Metazoa</taxon>
        <taxon>Chordata</taxon>
        <taxon>Craniata</taxon>
        <taxon>Vertebrata</taxon>
        <taxon>Euteleostomi</taxon>
        <taxon>Mammalia</taxon>
        <taxon>Eutheria</taxon>
        <taxon>Laurasiatheria</taxon>
        <taxon>Carnivora</taxon>
        <taxon>Feliformia</taxon>
        <taxon>Felidae</taxon>
        <taxon>Pantherinae</taxon>
        <taxon>Panthera</taxon>
    </lineage>
</organism>
<dbReference type="RefSeq" id="XP_053745408.1">
    <property type="nucleotide sequence ID" value="XM_053889433.1"/>
</dbReference>
<dbReference type="GeneID" id="128773014"/>
<accession>A0A9W2UG67</accession>
<name>A0A9W2UG67_PANPR</name>
<dbReference type="Proteomes" id="UP001165780">
    <property type="component" value="Unplaced"/>
</dbReference>
<evidence type="ECO:0000256" key="1">
    <source>
        <dbReference type="SAM" id="MobiDB-lite"/>
    </source>
</evidence>
<protein>
    <submittedName>
        <fullName evidence="3">Uncharacterized protein LOC128773014 isoform X3</fullName>
    </submittedName>
</protein>